<feature type="region of interest" description="Disordered" evidence="2">
    <location>
        <begin position="370"/>
        <end position="394"/>
    </location>
</feature>
<evidence type="ECO:0000313" key="3">
    <source>
        <dbReference type="EMBL" id="SCM73623.1"/>
    </source>
</evidence>
<evidence type="ECO:0000256" key="2">
    <source>
        <dbReference type="SAM" id="MobiDB-lite"/>
    </source>
</evidence>
<protein>
    <submittedName>
        <fullName evidence="3">Uncharacterized protein</fullName>
    </submittedName>
</protein>
<organism evidence="3">
    <name type="scientific">uncultured Pleomorphomonas sp</name>
    <dbReference type="NCBI Taxonomy" id="442121"/>
    <lineage>
        <taxon>Bacteria</taxon>
        <taxon>Pseudomonadati</taxon>
        <taxon>Pseudomonadota</taxon>
        <taxon>Alphaproteobacteria</taxon>
        <taxon>Hyphomicrobiales</taxon>
        <taxon>Pleomorphomonadaceae</taxon>
        <taxon>Pleomorphomonas</taxon>
        <taxon>environmental samples</taxon>
    </lineage>
</organism>
<gene>
    <name evidence="3" type="ORF">KL86PLE_120018</name>
</gene>
<feature type="coiled-coil region" evidence="1">
    <location>
        <begin position="85"/>
        <end position="112"/>
    </location>
</feature>
<feature type="compositionally biased region" description="Gly residues" evidence="2">
    <location>
        <begin position="436"/>
        <end position="474"/>
    </location>
</feature>
<keyword evidence="1" id="KW-0175">Coiled coil</keyword>
<dbReference type="AlphaFoldDB" id="A0A212L7R7"/>
<feature type="coiled-coil region" evidence="1">
    <location>
        <begin position="231"/>
        <end position="292"/>
    </location>
</feature>
<accession>A0A212L7R7</accession>
<proteinExistence type="predicted"/>
<evidence type="ECO:0000256" key="1">
    <source>
        <dbReference type="SAM" id="Coils"/>
    </source>
</evidence>
<sequence length="474" mass="51013">MISAQQALNDIERAILGVRRDEDRLVAMLADTKAEGDRLRAGQADAFRALARLRLDAIARDEVVGELDSVERRARAALDKRRDRLAELKSSREGASQKLDELEGKREAAVKLRDAAIAAVEAKTDAVEARLATEGEWQALSAAVATAEATAAAAEEKRRQAEEDRAVKGKPYEDDRLFMYLWQRGYGTSAYRAGPLTRYFDGKVAKLAGYDAARVNYFMLTEIPLRLAEHAERLKADVATAVAARQAYERAALEADGIGPLEAAVAEADRALAKVETDIARVRSDVDSIDKETAAALDDNGDPAVRGVIDDLAGTLSRSDMVELVRRAEATPTPEDDRIVKQLRQIERDLVRVDAQAEELRRTSIDMASKRQELEHSRDTFRRNGYDRPNGSFSNGETIGNLIGGIISGAITAAVLEGAFRDGYRRGESRRRDDFGGGPWGGGGSWGGGGRSGGGGFGTGGGSGGGGFKTGGGF</sequence>
<name>A0A212L7R7_9HYPH</name>
<feature type="compositionally biased region" description="Basic and acidic residues" evidence="2">
    <location>
        <begin position="370"/>
        <end position="386"/>
    </location>
</feature>
<dbReference type="EMBL" id="FMJD01000004">
    <property type="protein sequence ID" value="SCM73623.1"/>
    <property type="molecule type" value="Genomic_DNA"/>
</dbReference>
<feature type="region of interest" description="Disordered" evidence="2">
    <location>
        <begin position="427"/>
        <end position="474"/>
    </location>
</feature>
<dbReference type="RefSeq" id="WP_288199538.1">
    <property type="nucleotide sequence ID" value="NZ_LT608334.1"/>
</dbReference>
<reference evidence="3" key="1">
    <citation type="submission" date="2016-08" db="EMBL/GenBank/DDBJ databases">
        <authorList>
            <person name="Seilhamer J.J."/>
        </authorList>
    </citation>
    <scope>NUCLEOTIDE SEQUENCE</scope>
    <source>
        <strain evidence="3">86</strain>
    </source>
</reference>